<comment type="similarity">
    <text evidence="2 6">Belongs to the multi antimicrobial extrusion (MATE) (TC 2.A.66.1) family.</text>
</comment>
<keyword evidence="8" id="KW-1185">Reference proteome</keyword>
<dbReference type="GO" id="GO:0016020">
    <property type="term" value="C:membrane"/>
    <property type="evidence" value="ECO:0007669"/>
    <property type="project" value="UniProtKB-SubCell"/>
</dbReference>
<feature type="transmembrane region" description="Helical" evidence="6">
    <location>
        <begin position="210"/>
        <end position="232"/>
    </location>
</feature>
<evidence type="ECO:0000313" key="7">
    <source>
        <dbReference type="EMBL" id="KAK4260752.1"/>
    </source>
</evidence>
<dbReference type="NCBIfam" id="TIGR00797">
    <property type="entry name" value="matE"/>
    <property type="match status" value="1"/>
</dbReference>
<feature type="transmembrane region" description="Helical" evidence="6">
    <location>
        <begin position="44"/>
        <end position="61"/>
    </location>
</feature>
<dbReference type="EMBL" id="JAWXYG010000010">
    <property type="protein sequence ID" value="KAK4260752.1"/>
    <property type="molecule type" value="Genomic_DNA"/>
</dbReference>
<feature type="transmembrane region" description="Helical" evidence="6">
    <location>
        <begin position="185"/>
        <end position="204"/>
    </location>
</feature>
<dbReference type="GO" id="GO:1990961">
    <property type="term" value="P:xenobiotic detoxification by transmembrane export across the plasma membrane"/>
    <property type="evidence" value="ECO:0007669"/>
    <property type="project" value="InterPro"/>
</dbReference>
<keyword evidence="3 6" id="KW-0812">Transmembrane</keyword>
<dbReference type="InterPro" id="IPR002528">
    <property type="entry name" value="MATE_fam"/>
</dbReference>
<feature type="transmembrane region" description="Helical" evidence="6">
    <location>
        <begin position="334"/>
        <end position="356"/>
    </location>
</feature>
<feature type="transmembrane region" description="Helical" evidence="6">
    <location>
        <begin position="371"/>
        <end position="388"/>
    </location>
</feature>
<name>A0AAE1MB86_9FABA</name>
<sequence>METEDLLEGNGGEVKREERGLLGLAWDVFGQELKAVSYLSGPMVAVNWSLFFLQIISLMMVGHLGKLALSSTAIAISLCAVSGFSVIYGQSCALETLCGQSYGAQQYQKFGVQIHTAIFCLNLSCLPLCVLWMFLGKLLVFLGQNPLISHEAGKIAVYLIPALFGYATLQALIRFYIMQSLTNPLLVTSSITLCFHIAFCWLLVLKSGIGSLGAAFAIGSSYWLNVILLGLYMKFSSSCAKTRVPISMELFLGIREFFGLAVPSAGMICLEWWSFELLTLISGLLPNPELETSILSVCVSTTTTLYTIPEAIGSAASTRVSNALGAGNPRSARVAVFTSMFLTCFEALLMSLIMFAGKNVLGYVFSSDGDVVAYFTDMIPLLCLYVIVDSLHGTVSGIATGIGLQQVGAYVNLGSYYALGLPIAATLGFWVRMQAKGLWIGIMIGSISQLVLLSIIISCTDWKKEARNARERIFQGRLLAENDEQN</sequence>
<accession>A0AAE1MB86</accession>
<dbReference type="InterPro" id="IPR045069">
    <property type="entry name" value="MATE_euk"/>
</dbReference>
<evidence type="ECO:0000256" key="3">
    <source>
        <dbReference type="ARBA" id="ARBA00022692"/>
    </source>
</evidence>
<feature type="transmembrane region" description="Helical" evidence="6">
    <location>
        <begin position="110"/>
        <end position="135"/>
    </location>
</feature>
<feature type="transmembrane region" description="Helical" evidence="6">
    <location>
        <begin position="67"/>
        <end position="89"/>
    </location>
</feature>
<feature type="transmembrane region" description="Helical" evidence="6">
    <location>
        <begin position="155"/>
        <end position="173"/>
    </location>
</feature>
<dbReference type="PANTHER" id="PTHR11206">
    <property type="entry name" value="MULTIDRUG RESISTANCE PROTEIN"/>
    <property type="match status" value="1"/>
</dbReference>
<dbReference type="AlphaFoldDB" id="A0AAE1MB86"/>
<proteinExistence type="inferred from homology"/>
<comment type="subcellular location">
    <subcellularLocation>
        <location evidence="1">Membrane</location>
        <topology evidence="1">Multi-pass membrane protein</topology>
    </subcellularLocation>
</comment>
<evidence type="ECO:0000256" key="5">
    <source>
        <dbReference type="ARBA" id="ARBA00023136"/>
    </source>
</evidence>
<keyword evidence="5 6" id="KW-0472">Membrane</keyword>
<evidence type="ECO:0000256" key="1">
    <source>
        <dbReference type="ARBA" id="ARBA00004141"/>
    </source>
</evidence>
<protein>
    <recommendedName>
        <fullName evidence="6">Protein DETOXIFICATION</fullName>
    </recommendedName>
    <alternativeName>
        <fullName evidence="6">Multidrug and toxic compound extrusion protein</fullName>
    </alternativeName>
</protein>
<reference evidence="7" key="1">
    <citation type="submission" date="2023-10" db="EMBL/GenBank/DDBJ databases">
        <title>Chromosome-level genome of the transformable northern wattle, Acacia crassicarpa.</title>
        <authorList>
            <person name="Massaro I."/>
            <person name="Sinha N.R."/>
            <person name="Poethig S."/>
            <person name="Leichty A.R."/>
        </authorList>
    </citation>
    <scope>NUCLEOTIDE SEQUENCE</scope>
    <source>
        <strain evidence="7">Acra3RX</strain>
        <tissue evidence="7">Leaf</tissue>
    </source>
</reference>
<organism evidence="7 8">
    <name type="scientific">Acacia crassicarpa</name>
    <name type="common">northern wattle</name>
    <dbReference type="NCBI Taxonomy" id="499986"/>
    <lineage>
        <taxon>Eukaryota</taxon>
        <taxon>Viridiplantae</taxon>
        <taxon>Streptophyta</taxon>
        <taxon>Embryophyta</taxon>
        <taxon>Tracheophyta</taxon>
        <taxon>Spermatophyta</taxon>
        <taxon>Magnoliopsida</taxon>
        <taxon>eudicotyledons</taxon>
        <taxon>Gunneridae</taxon>
        <taxon>Pentapetalae</taxon>
        <taxon>rosids</taxon>
        <taxon>fabids</taxon>
        <taxon>Fabales</taxon>
        <taxon>Fabaceae</taxon>
        <taxon>Caesalpinioideae</taxon>
        <taxon>mimosoid clade</taxon>
        <taxon>Acacieae</taxon>
        <taxon>Acacia</taxon>
    </lineage>
</organism>
<evidence type="ECO:0000256" key="2">
    <source>
        <dbReference type="ARBA" id="ARBA00010199"/>
    </source>
</evidence>
<feature type="transmembrane region" description="Helical" evidence="6">
    <location>
        <begin position="437"/>
        <end position="460"/>
    </location>
</feature>
<gene>
    <name evidence="7" type="ORF">QN277_003830</name>
</gene>
<dbReference type="Pfam" id="PF01554">
    <property type="entry name" value="MatE"/>
    <property type="match status" value="2"/>
</dbReference>
<evidence type="ECO:0000313" key="8">
    <source>
        <dbReference type="Proteomes" id="UP001293593"/>
    </source>
</evidence>
<dbReference type="GO" id="GO:0015297">
    <property type="term" value="F:antiporter activity"/>
    <property type="evidence" value="ECO:0007669"/>
    <property type="project" value="InterPro"/>
</dbReference>
<dbReference type="CDD" id="cd13132">
    <property type="entry name" value="MATE_eukaryotic"/>
    <property type="match status" value="1"/>
</dbReference>
<evidence type="ECO:0000256" key="4">
    <source>
        <dbReference type="ARBA" id="ARBA00022989"/>
    </source>
</evidence>
<keyword evidence="4 6" id="KW-1133">Transmembrane helix</keyword>
<evidence type="ECO:0000256" key="6">
    <source>
        <dbReference type="RuleBase" id="RU004914"/>
    </source>
</evidence>
<feature type="transmembrane region" description="Helical" evidence="6">
    <location>
        <begin position="409"/>
        <end position="431"/>
    </location>
</feature>
<comment type="caution">
    <text evidence="7">The sequence shown here is derived from an EMBL/GenBank/DDBJ whole genome shotgun (WGS) entry which is preliminary data.</text>
</comment>
<dbReference type="Proteomes" id="UP001293593">
    <property type="component" value="Unassembled WGS sequence"/>
</dbReference>
<dbReference type="GO" id="GO:0042910">
    <property type="term" value="F:xenobiotic transmembrane transporter activity"/>
    <property type="evidence" value="ECO:0007669"/>
    <property type="project" value="InterPro"/>
</dbReference>